<organism evidence="7 8">
    <name type="scientific">Tsukamurella pseudospumae</name>
    <dbReference type="NCBI Taxonomy" id="239498"/>
    <lineage>
        <taxon>Bacteria</taxon>
        <taxon>Bacillati</taxon>
        <taxon>Actinomycetota</taxon>
        <taxon>Actinomycetes</taxon>
        <taxon>Mycobacteriales</taxon>
        <taxon>Tsukamurellaceae</taxon>
        <taxon>Tsukamurella</taxon>
    </lineage>
</organism>
<keyword evidence="2" id="KW-0815">Transposition</keyword>
<dbReference type="InterPro" id="IPR012337">
    <property type="entry name" value="RNaseH-like_sf"/>
</dbReference>
<name>A0A138AME0_9ACTN</name>
<dbReference type="InterPro" id="IPR017894">
    <property type="entry name" value="HTH_IS21_transposase_type"/>
</dbReference>
<dbReference type="Proteomes" id="UP000070258">
    <property type="component" value="Unassembled WGS sequence"/>
</dbReference>
<dbReference type="AlphaFoldDB" id="A0A138AME0"/>
<evidence type="ECO:0000256" key="1">
    <source>
        <dbReference type="ARBA" id="ARBA00009277"/>
    </source>
</evidence>
<dbReference type="GO" id="GO:0032196">
    <property type="term" value="P:transposition"/>
    <property type="evidence" value="ECO:0007669"/>
    <property type="project" value="UniProtKB-KW"/>
</dbReference>
<sequence length="426" mass="47352">MISLEDWAEIRRLHFSEGLPIKVIARQLGIGRNTVRRALRADGPPDRSRPPRGSVVDAFEPAIRELLELWPTMPATVIAPRIGWPYSLTTLKDRLREIRPEYQGVDPADRISYEPGKIAQCDLWFPDARIPVGPGQDRVLPVLVMVLGFSRLISAVMLPSRQGGDLLAGMWQVIEGWGRVPKSLVWDREAAIGGTGKPTVEVAGFAGTLATRIVLAPARDPEFKGIVERANQYLETSFLPGRMFTSPADFNAQVTEWLTQTANRRLVRATGSRPAEAFATDFQAMTILPPMAPMTGLRTRVRLGRDYYVRVDGNDYSIDPRVIGKFVDITATPTTVTAICDGSRVAFHRRSWAKHANVTDPQHVAAAQLLRARYQEIGRQQPSRQHPDGHPVALRALPDYDALFGVTDFTAPPSQTTETVERQQNL</sequence>
<feature type="domain" description="Integrase catalytic" evidence="6">
    <location>
        <begin position="111"/>
        <end position="282"/>
    </location>
</feature>
<evidence type="ECO:0000256" key="3">
    <source>
        <dbReference type="ARBA" id="ARBA00023125"/>
    </source>
</evidence>
<dbReference type="GO" id="GO:0000150">
    <property type="term" value="F:DNA strand exchange activity"/>
    <property type="evidence" value="ECO:0007669"/>
    <property type="project" value="InterPro"/>
</dbReference>
<dbReference type="SUPFAM" id="SSF53098">
    <property type="entry name" value="Ribonuclease H-like"/>
    <property type="match status" value="1"/>
</dbReference>
<dbReference type="Pfam" id="PF02796">
    <property type="entry name" value="HTH_7"/>
    <property type="match status" value="1"/>
</dbReference>
<dbReference type="GO" id="GO:0015074">
    <property type="term" value="P:DNA integration"/>
    <property type="evidence" value="ECO:0007669"/>
    <property type="project" value="InterPro"/>
</dbReference>
<dbReference type="PROSITE" id="PS50531">
    <property type="entry name" value="HTH_IS21"/>
    <property type="match status" value="1"/>
</dbReference>
<comment type="similarity">
    <text evidence="1">Belongs to the transposase IS21/IS408/IS1162 family.</text>
</comment>
<protein>
    <submittedName>
        <fullName evidence="7">Transposase</fullName>
    </submittedName>
</protein>
<dbReference type="Gene3D" id="3.30.420.10">
    <property type="entry name" value="Ribonuclease H-like superfamily/Ribonuclease H"/>
    <property type="match status" value="1"/>
</dbReference>
<dbReference type="PANTHER" id="PTHR35004:SF8">
    <property type="entry name" value="TRANSPOSASE RV3428C-RELATED"/>
    <property type="match status" value="1"/>
</dbReference>
<evidence type="ECO:0000313" key="8">
    <source>
        <dbReference type="Proteomes" id="UP000070258"/>
    </source>
</evidence>
<keyword evidence="3" id="KW-0238">DNA-binding</keyword>
<dbReference type="InterPro" id="IPR001584">
    <property type="entry name" value="Integrase_cat-core"/>
</dbReference>
<dbReference type="PANTHER" id="PTHR35004">
    <property type="entry name" value="TRANSPOSASE RV3428C-RELATED"/>
    <property type="match status" value="1"/>
</dbReference>
<evidence type="ECO:0000313" key="7">
    <source>
        <dbReference type="EMBL" id="KXP11549.1"/>
    </source>
</evidence>
<dbReference type="Pfam" id="PF22483">
    <property type="entry name" value="Mu-transpos_C_2"/>
    <property type="match status" value="1"/>
</dbReference>
<keyword evidence="4" id="KW-0233">DNA recombination</keyword>
<reference evidence="8" key="1">
    <citation type="submission" date="2016-02" db="EMBL/GenBank/DDBJ databases">
        <authorList>
            <person name="Wen L."/>
            <person name="He K."/>
            <person name="Yang H."/>
        </authorList>
    </citation>
    <scope>NUCLEOTIDE SEQUENCE [LARGE SCALE GENOMIC DNA]</scope>
    <source>
        <strain evidence="8">JCM 15929</strain>
    </source>
</reference>
<evidence type="ECO:0000256" key="4">
    <source>
        <dbReference type="ARBA" id="ARBA00023172"/>
    </source>
</evidence>
<dbReference type="InterPro" id="IPR054353">
    <property type="entry name" value="IstA-like_C"/>
</dbReference>
<evidence type="ECO:0000259" key="6">
    <source>
        <dbReference type="PROSITE" id="PS50994"/>
    </source>
</evidence>
<dbReference type="RefSeq" id="WP_068570982.1">
    <property type="nucleotide sequence ID" value="NZ_LSRF01000022.1"/>
</dbReference>
<dbReference type="EMBL" id="LSRF01000022">
    <property type="protein sequence ID" value="KXP11549.1"/>
    <property type="molecule type" value="Genomic_DNA"/>
</dbReference>
<proteinExistence type="inferred from homology"/>
<dbReference type="STRING" id="239498.AXK60_24845"/>
<gene>
    <name evidence="7" type="ORF">AXK60_24845</name>
</gene>
<dbReference type="GO" id="GO:0003677">
    <property type="term" value="F:DNA binding"/>
    <property type="evidence" value="ECO:0007669"/>
    <property type="project" value="UniProtKB-KW"/>
</dbReference>
<comment type="caution">
    <text evidence="7">The sequence shown here is derived from an EMBL/GenBank/DDBJ whole genome shotgun (WGS) entry which is preliminary data.</text>
</comment>
<dbReference type="OrthoDB" id="3204032at2"/>
<dbReference type="InterPro" id="IPR006120">
    <property type="entry name" value="Resolvase_HTH_dom"/>
</dbReference>
<evidence type="ECO:0000256" key="2">
    <source>
        <dbReference type="ARBA" id="ARBA00022578"/>
    </source>
</evidence>
<dbReference type="PROSITE" id="PS50994">
    <property type="entry name" value="INTEGRASE"/>
    <property type="match status" value="1"/>
</dbReference>
<dbReference type="NCBIfam" id="NF033546">
    <property type="entry name" value="transpos_IS21"/>
    <property type="match status" value="1"/>
</dbReference>
<accession>A0A138AME0</accession>
<dbReference type="InterPro" id="IPR009057">
    <property type="entry name" value="Homeodomain-like_sf"/>
</dbReference>
<dbReference type="InterPro" id="IPR036397">
    <property type="entry name" value="RNaseH_sf"/>
</dbReference>
<evidence type="ECO:0000259" key="5">
    <source>
        <dbReference type="PROSITE" id="PS50531"/>
    </source>
</evidence>
<dbReference type="SUPFAM" id="SSF46689">
    <property type="entry name" value="Homeodomain-like"/>
    <property type="match status" value="1"/>
</dbReference>
<feature type="domain" description="HTH IS21-type" evidence="5">
    <location>
        <begin position="6"/>
        <end position="67"/>
    </location>
</feature>